<protein>
    <recommendedName>
        <fullName evidence="5 9">Uracil-DNA glycosylase</fullName>
        <shortName evidence="9">UDG</shortName>
        <ecNumber evidence="4 9">3.2.2.27</ecNumber>
    </recommendedName>
</protein>
<gene>
    <name evidence="9" type="primary">ung</name>
    <name evidence="11" type="ORF">MQE39_16115</name>
</gene>
<evidence type="ECO:0000256" key="5">
    <source>
        <dbReference type="ARBA" id="ARBA00018429"/>
    </source>
</evidence>
<evidence type="ECO:0000313" key="12">
    <source>
        <dbReference type="Proteomes" id="UP001276902"/>
    </source>
</evidence>
<dbReference type="EMBL" id="JALDAW010000023">
    <property type="protein sequence ID" value="MDY5169645.1"/>
    <property type="molecule type" value="Genomic_DNA"/>
</dbReference>
<dbReference type="SMART" id="SM00987">
    <property type="entry name" value="UreE_C"/>
    <property type="match status" value="1"/>
</dbReference>
<evidence type="ECO:0000256" key="7">
    <source>
        <dbReference type="ARBA" id="ARBA00022801"/>
    </source>
</evidence>
<dbReference type="InterPro" id="IPR005122">
    <property type="entry name" value="Uracil-DNA_glycosylase-like"/>
</dbReference>
<dbReference type="FunFam" id="3.40.470.10:FF:000001">
    <property type="entry name" value="Uracil-DNA glycosylase"/>
    <property type="match status" value="1"/>
</dbReference>
<comment type="catalytic activity">
    <reaction evidence="1 9">
        <text>Hydrolyzes single-stranded DNA or mismatched double-stranded DNA and polynucleotides, releasing free uracil.</text>
        <dbReference type="EC" id="3.2.2.27"/>
    </reaction>
</comment>
<reference evidence="11" key="1">
    <citation type="submission" date="2022-03" db="EMBL/GenBank/DDBJ databases">
        <title>First case of bacteraemia caused by Dielma fastidiosa in a patient hospitalised with diverticulitis.</title>
        <authorList>
            <person name="Forman-Ankjaer B."/>
            <person name="Hvid-Jensen F."/>
            <person name="Kobel C.M."/>
            <person name="Greve T."/>
        </authorList>
    </citation>
    <scope>NUCLEOTIDE SEQUENCE</scope>
    <source>
        <strain evidence="11">AUH_DF_2021</strain>
    </source>
</reference>
<dbReference type="NCBIfam" id="TIGR00628">
    <property type="entry name" value="ung"/>
    <property type="match status" value="1"/>
</dbReference>
<dbReference type="NCBIfam" id="NF003591">
    <property type="entry name" value="PRK05254.1-4"/>
    <property type="match status" value="1"/>
</dbReference>
<dbReference type="EC" id="3.2.2.27" evidence="4 9"/>
<evidence type="ECO:0000256" key="4">
    <source>
        <dbReference type="ARBA" id="ARBA00012030"/>
    </source>
</evidence>
<keyword evidence="8 9" id="KW-0234">DNA repair</keyword>
<name>A0AB35UWW3_9FIRM</name>
<evidence type="ECO:0000256" key="6">
    <source>
        <dbReference type="ARBA" id="ARBA00022763"/>
    </source>
</evidence>
<evidence type="ECO:0000256" key="8">
    <source>
        <dbReference type="ARBA" id="ARBA00023204"/>
    </source>
</evidence>
<dbReference type="SMART" id="SM00986">
    <property type="entry name" value="UDG"/>
    <property type="match status" value="1"/>
</dbReference>
<evidence type="ECO:0000313" key="11">
    <source>
        <dbReference type="EMBL" id="MDY5169645.1"/>
    </source>
</evidence>
<dbReference type="NCBIfam" id="NF003589">
    <property type="entry name" value="PRK05254.1-2"/>
    <property type="match status" value="1"/>
</dbReference>
<comment type="subcellular location">
    <subcellularLocation>
        <location evidence="9">Cytoplasm</location>
    </subcellularLocation>
</comment>
<comment type="function">
    <text evidence="2 9">Excises uracil residues from the DNA which can arise as a result of misincorporation of dUMP residues by DNA polymerase or due to deamination of cytosine.</text>
</comment>
<dbReference type="NCBIfam" id="NF003592">
    <property type="entry name" value="PRK05254.1-5"/>
    <property type="match status" value="1"/>
</dbReference>
<dbReference type="GeneID" id="94440364"/>
<dbReference type="InterPro" id="IPR036895">
    <property type="entry name" value="Uracil-DNA_glycosylase-like_sf"/>
</dbReference>
<evidence type="ECO:0000256" key="3">
    <source>
        <dbReference type="ARBA" id="ARBA00008184"/>
    </source>
</evidence>
<dbReference type="NCBIfam" id="NF003588">
    <property type="entry name" value="PRK05254.1-1"/>
    <property type="match status" value="1"/>
</dbReference>
<sequence length="223" mass="25685">MVNIGNDWDELLKEEFSKDYYLQLRKFLVEEYNHNTVYPNMHDIFNALRYTSYQNTHVLLLGQDPYHGPNQAHGLCFSVKKGVTPPPSLRNIYQELANELGCTIPEHGELTKWTSQGVLMLNTCLTVRRGQPNSHAGKGWEILTDKIISLINDKEDPVVFLLWGRNAQSKEKLITNPQHLILKCAHPSPFSAYNGFFGCNHFKMTNAFLKEHGLKEIDWQIEN</sequence>
<keyword evidence="11" id="KW-0326">Glycosidase</keyword>
<keyword evidence="7 9" id="KW-0378">Hydrolase</keyword>
<dbReference type="Gene3D" id="3.40.470.10">
    <property type="entry name" value="Uracil-DNA glycosylase-like domain"/>
    <property type="match status" value="1"/>
</dbReference>
<dbReference type="Proteomes" id="UP001276902">
    <property type="component" value="Unassembled WGS sequence"/>
</dbReference>
<evidence type="ECO:0000256" key="2">
    <source>
        <dbReference type="ARBA" id="ARBA00002631"/>
    </source>
</evidence>
<organism evidence="11 12">
    <name type="scientific">Dielma fastidiosa</name>
    <dbReference type="NCBI Taxonomy" id="1034346"/>
    <lineage>
        <taxon>Bacteria</taxon>
        <taxon>Bacillati</taxon>
        <taxon>Bacillota</taxon>
        <taxon>Erysipelotrichia</taxon>
        <taxon>Erysipelotrichales</taxon>
        <taxon>Erysipelotrichaceae</taxon>
        <taxon>Dielma</taxon>
    </lineage>
</organism>
<accession>A0AB35UWW3</accession>
<dbReference type="AlphaFoldDB" id="A0AB35UWW3"/>
<evidence type="ECO:0000256" key="9">
    <source>
        <dbReference type="HAMAP-Rule" id="MF_00148"/>
    </source>
</evidence>
<dbReference type="SUPFAM" id="SSF52141">
    <property type="entry name" value="Uracil-DNA glycosylase-like"/>
    <property type="match status" value="1"/>
</dbReference>
<comment type="similarity">
    <text evidence="3 9">Belongs to the uracil-DNA glycosylase (UDG) superfamily. UNG family.</text>
</comment>
<dbReference type="PANTHER" id="PTHR11264:SF0">
    <property type="entry name" value="URACIL-DNA GLYCOSYLASE"/>
    <property type="match status" value="1"/>
</dbReference>
<keyword evidence="6 9" id="KW-0227">DNA damage</keyword>
<dbReference type="RefSeq" id="WP_118454171.1">
    <property type="nucleotide sequence ID" value="NZ_BAABZA010000001.1"/>
</dbReference>
<comment type="caution">
    <text evidence="11">The sequence shown here is derived from an EMBL/GenBank/DDBJ whole genome shotgun (WGS) entry which is preliminary data.</text>
</comment>
<feature type="active site" description="Proton acceptor" evidence="9">
    <location>
        <position position="64"/>
    </location>
</feature>
<dbReference type="HAMAP" id="MF_00148">
    <property type="entry name" value="UDG"/>
    <property type="match status" value="1"/>
</dbReference>
<dbReference type="Pfam" id="PF03167">
    <property type="entry name" value="UDG"/>
    <property type="match status" value="1"/>
</dbReference>
<keyword evidence="9" id="KW-0963">Cytoplasm</keyword>
<evidence type="ECO:0000259" key="10">
    <source>
        <dbReference type="SMART" id="SM00986"/>
    </source>
</evidence>
<dbReference type="CDD" id="cd10027">
    <property type="entry name" value="UDG-F1-like"/>
    <property type="match status" value="1"/>
</dbReference>
<dbReference type="GO" id="GO:0004844">
    <property type="term" value="F:uracil DNA N-glycosylase activity"/>
    <property type="evidence" value="ECO:0007669"/>
    <property type="project" value="UniProtKB-UniRule"/>
</dbReference>
<dbReference type="PANTHER" id="PTHR11264">
    <property type="entry name" value="URACIL-DNA GLYCOSYLASE"/>
    <property type="match status" value="1"/>
</dbReference>
<dbReference type="GO" id="GO:0005737">
    <property type="term" value="C:cytoplasm"/>
    <property type="evidence" value="ECO:0007669"/>
    <property type="project" value="UniProtKB-SubCell"/>
</dbReference>
<proteinExistence type="inferred from homology"/>
<feature type="domain" description="Uracil-DNA glycosylase-like" evidence="10">
    <location>
        <begin position="49"/>
        <end position="209"/>
    </location>
</feature>
<dbReference type="GO" id="GO:0097510">
    <property type="term" value="P:base-excision repair, AP site formation via deaminated base removal"/>
    <property type="evidence" value="ECO:0007669"/>
    <property type="project" value="TreeGrafter"/>
</dbReference>
<dbReference type="InterPro" id="IPR002043">
    <property type="entry name" value="UDG_fam1"/>
</dbReference>
<evidence type="ECO:0000256" key="1">
    <source>
        <dbReference type="ARBA" id="ARBA00001400"/>
    </source>
</evidence>